<sequence length="52" mass="5447">MAVVEVERAAIARWSMLRALTGDGRTERVVHAARGVRVAVSPSEAASEQAAG</sequence>
<protein>
    <submittedName>
        <fullName evidence="1">Uncharacterized protein</fullName>
    </submittedName>
</protein>
<reference evidence="1" key="1">
    <citation type="submission" date="2021-08" db="EMBL/GenBank/DDBJ databases">
        <authorList>
            <person name="Stevens D.C."/>
        </authorList>
    </citation>
    <scope>NUCLEOTIDE SEQUENCE</scope>
    <source>
        <strain evidence="1">DSM 53165</strain>
    </source>
</reference>
<organism evidence="1 2">
    <name type="scientific">Nannocystis pusilla</name>
    <dbReference type="NCBI Taxonomy" id="889268"/>
    <lineage>
        <taxon>Bacteria</taxon>
        <taxon>Pseudomonadati</taxon>
        <taxon>Myxococcota</taxon>
        <taxon>Polyangia</taxon>
        <taxon>Nannocystales</taxon>
        <taxon>Nannocystaceae</taxon>
        <taxon>Nannocystis</taxon>
    </lineage>
</organism>
<proteinExistence type="predicted"/>
<evidence type="ECO:0000313" key="1">
    <source>
        <dbReference type="EMBL" id="MBZ5707791.1"/>
    </source>
</evidence>
<evidence type="ECO:0000313" key="2">
    <source>
        <dbReference type="Proteomes" id="UP001139031"/>
    </source>
</evidence>
<name>A0ABS7TI43_9BACT</name>
<accession>A0ABS7TI43</accession>
<dbReference type="Proteomes" id="UP001139031">
    <property type="component" value="Unassembled WGS sequence"/>
</dbReference>
<keyword evidence="2" id="KW-1185">Reference proteome</keyword>
<comment type="caution">
    <text evidence="1">The sequence shown here is derived from an EMBL/GenBank/DDBJ whole genome shotgun (WGS) entry which is preliminary data.</text>
</comment>
<gene>
    <name evidence="1" type="ORF">K7C98_00870</name>
</gene>
<dbReference type="EMBL" id="JAIRAU010000001">
    <property type="protein sequence ID" value="MBZ5707791.1"/>
    <property type="molecule type" value="Genomic_DNA"/>
</dbReference>
<dbReference type="RefSeq" id="WP_224189554.1">
    <property type="nucleotide sequence ID" value="NZ_JAIRAU010000001.1"/>
</dbReference>